<dbReference type="Pfam" id="PF00440">
    <property type="entry name" value="TetR_N"/>
    <property type="match status" value="1"/>
</dbReference>
<evidence type="ECO:0000259" key="4">
    <source>
        <dbReference type="PROSITE" id="PS50977"/>
    </source>
</evidence>
<keyword evidence="1" id="KW-0678">Repressor</keyword>
<evidence type="ECO:0000313" key="6">
    <source>
        <dbReference type="Proteomes" id="UP000198565"/>
    </source>
</evidence>
<keyword evidence="2 3" id="KW-0238">DNA-binding</keyword>
<gene>
    <name evidence="5" type="ORF">SAMN04487943_103343</name>
</gene>
<sequence>MNGFEERTKKKIKQIFSASFDLVAEYGFNKINVQEIATRANVSPATIYNYFGTKDNLFKSMLNDWIDSKIYEYETILTSDQSFEVKIKEIITMEADNIQFLNRINKIKDRSPVHSFLVSVEEKLEVFFQKLVDTGKMEGYISKHLSDRVLLTHFQLFFHEIAHHINDHTNQNKEEETSQLLQLFFYGLSSCKLSGSPSS</sequence>
<dbReference type="OrthoDB" id="113732at2"/>
<feature type="domain" description="HTH tetR-type" evidence="4">
    <location>
        <begin position="9"/>
        <end position="69"/>
    </location>
</feature>
<organism evidence="5 6">
    <name type="scientific">Gracilibacillus orientalis</name>
    <dbReference type="NCBI Taxonomy" id="334253"/>
    <lineage>
        <taxon>Bacteria</taxon>
        <taxon>Bacillati</taxon>
        <taxon>Bacillota</taxon>
        <taxon>Bacilli</taxon>
        <taxon>Bacillales</taxon>
        <taxon>Bacillaceae</taxon>
        <taxon>Gracilibacillus</taxon>
    </lineage>
</organism>
<dbReference type="PRINTS" id="PR00455">
    <property type="entry name" value="HTHTETR"/>
</dbReference>
<keyword evidence="6" id="KW-1185">Reference proteome</keyword>
<dbReference type="PROSITE" id="PS50977">
    <property type="entry name" value="HTH_TETR_2"/>
    <property type="match status" value="1"/>
</dbReference>
<dbReference type="PANTHER" id="PTHR43479:SF21">
    <property type="entry name" value="TRANSCRIPTIONAL REGULATOR, TETR FAMILY"/>
    <property type="match status" value="1"/>
</dbReference>
<reference evidence="6" key="1">
    <citation type="submission" date="2016-10" db="EMBL/GenBank/DDBJ databases">
        <authorList>
            <person name="Varghese N."/>
            <person name="Submissions S."/>
        </authorList>
    </citation>
    <scope>NUCLEOTIDE SEQUENCE [LARGE SCALE GENOMIC DNA]</scope>
    <source>
        <strain evidence="6">CGMCC 1.4250</strain>
    </source>
</reference>
<evidence type="ECO:0000256" key="2">
    <source>
        <dbReference type="ARBA" id="ARBA00023125"/>
    </source>
</evidence>
<dbReference type="STRING" id="334253.SAMN04487943_103343"/>
<dbReference type="SUPFAM" id="SSF46689">
    <property type="entry name" value="Homeodomain-like"/>
    <property type="match status" value="1"/>
</dbReference>
<dbReference type="Gene3D" id="1.10.357.10">
    <property type="entry name" value="Tetracycline Repressor, domain 2"/>
    <property type="match status" value="1"/>
</dbReference>
<evidence type="ECO:0000313" key="5">
    <source>
        <dbReference type="EMBL" id="SFL73520.1"/>
    </source>
</evidence>
<dbReference type="InterPro" id="IPR009057">
    <property type="entry name" value="Homeodomain-like_sf"/>
</dbReference>
<dbReference type="InterPro" id="IPR001647">
    <property type="entry name" value="HTH_TetR"/>
</dbReference>
<dbReference type="AlphaFoldDB" id="A0A1I4K3Z5"/>
<accession>A0A1I4K3Z5</accession>
<evidence type="ECO:0000256" key="1">
    <source>
        <dbReference type="ARBA" id="ARBA00022491"/>
    </source>
</evidence>
<feature type="DNA-binding region" description="H-T-H motif" evidence="3">
    <location>
        <begin position="32"/>
        <end position="51"/>
    </location>
</feature>
<dbReference type="RefSeq" id="WP_091483007.1">
    <property type="nucleotide sequence ID" value="NZ_FOTR01000003.1"/>
</dbReference>
<evidence type="ECO:0000256" key="3">
    <source>
        <dbReference type="PROSITE-ProRule" id="PRU00335"/>
    </source>
</evidence>
<dbReference type="EMBL" id="FOTR01000003">
    <property type="protein sequence ID" value="SFL73520.1"/>
    <property type="molecule type" value="Genomic_DNA"/>
</dbReference>
<dbReference type="GO" id="GO:0003677">
    <property type="term" value="F:DNA binding"/>
    <property type="evidence" value="ECO:0007669"/>
    <property type="project" value="UniProtKB-UniRule"/>
</dbReference>
<name>A0A1I4K3Z5_9BACI</name>
<dbReference type="PANTHER" id="PTHR43479">
    <property type="entry name" value="ACREF/ENVCD OPERON REPRESSOR-RELATED"/>
    <property type="match status" value="1"/>
</dbReference>
<dbReference type="Proteomes" id="UP000198565">
    <property type="component" value="Unassembled WGS sequence"/>
</dbReference>
<proteinExistence type="predicted"/>
<protein>
    <submittedName>
        <fullName evidence="5">Transcriptional regulator, TetR family</fullName>
    </submittedName>
</protein>
<dbReference type="InterPro" id="IPR050624">
    <property type="entry name" value="HTH-type_Tx_Regulator"/>
</dbReference>